<name>A0ABQ4V426_9MYCO</name>
<dbReference type="Proteomes" id="UP001060504">
    <property type="component" value="Unassembled WGS sequence"/>
</dbReference>
<dbReference type="InterPro" id="IPR019953">
    <property type="entry name" value="OHR"/>
</dbReference>
<dbReference type="PANTHER" id="PTHR33797">
    <property type="entry name" value="ORGANIC HYDROPEROXIDE RESISTANCE PROTEIN-LIKE"/>
    <property type="match status" value="1"/>
</dbReference>
<dbReference type="EMBL" id="BPRH01000034">
    <property type="protein sequence ID" value="GJF08068.1"/>
    <property type="molecule type" value="Genomic_DNA"/>
</dbReference>
<sequence>MIGLMSIDVVYTAESTATDGGRDGHVKSTDGKIDLDTRPPKEMGGSGEGVNPELLFSAGYAGCFLGALRLVAKNEKVTLDGASGITAKVGFGKDSEGGFGLTVELVGYLPGLEQGVADDLMEKAHGVCPYSKATRGNIDVKLGAKVT</sequence>
<dbReference type="InterPro" id="IPR003718">
    <property type="entry name" value="OsmC/Ohr_fam"/>
</dbReference>
<dbReference type="Gene3D" id="3.30.300.20">
    <property type="match status" value="1"/>
</dbReference>
<evidence type="ECO:0000256" key="1">
    <source>
        <dbReference type="ARBA" id="ARBA00007378"/>
    </source>
</evidence>
<feature type="compositionally biased region" description="Basic and acidic residues" evidence="2">
    <location>
        <begin position="20"/>
        <end position="41"/>
    </location>
</feature>
<evidence type="ECO:0000256" key="2">
    <source>
        <dbReference type="SAM" id="MobiDB-lite"/>
    </source>
</evidence>
<accession>A0ABQ4V426</accession>
<evidence type="ECO:0000313" key="3">
    <source>
        <dbReference type="EMBL" id="GJF08068.1"/>
    </source>
</evidence>
<comment type="similarity">
    <text evidence="1">Belongs to the OsmC/Ohr family.</text>
</comment>
<protein>
    <submittedName>
        <fullName evidence="3">Organic hydroperoxide resistance protein</fullName>
    </submittedName>
</protein>
<dbReference type="InterPro" id="IPR015946">
    <property type="entry name" value="KH_dom-like_a/b"/>
</dbReference>
<proteinExistence type="inferred from homology"/>
<dbReference type="SUPFAM" id="SSF82784">
    <property type="entry name" value="OsmC-like"/>
    <property type="match status" value="1"/>
</dbReference>
<dbReference type="Pfam" id="PF02566">
    <property type="entry name" value="OsmC"/>
    <property type="match status" value="1"/>
</dbReference>
<keyword evidence="4" id="KW-1185">Reference proteome</keyword>
<feature type="region of interest" description="Disordered" evidence="2">
    <location>
        <begin position="17"/>
        <end position="46"/>
    </location>
</feature>
<dbReference type="InterPro" id="IPR036102">
    <property type="entry name" value="OsmC/Ohrsf"/>
</dbReference>
<dbReference type="NCBIfam" id="TIGR03561">
    <property type="entry name" value="organ_hyd_perox"/>
    <property type="match status" value="1"/>
</dbReference>
<gene>
    <name evidence="3" type="ORF">NGTWS1702_00320</name>
</gene>
<comment type="caution">
    <text evidence="3">The sequence shown here is derived from an EMBL/GenBank/DDBJ whole genome shotgun (WGS) entry which is preliminary data.</text>
</comment>
<reference evidence="3 4" key="1">
    <citation type="submission" date="2021-08" db="EMBL/GenBank/DDBJ databases">
        <title>Draft genome sequence of Mycolicibacterium sp. NGTWS1702 strain.</title>
        <authorList>
            <person name="Matsumoto M."/>
            <person name="Tang B.C.C."/>
            <person name="Machida Y."/>
            <person name="Matoyama H."/>
            <person name="Kishihara T."/>
            <person name="Sato S."/>
            <person name="Kondo I."/>
            <person name="Sano M."/>
            <person name="Kato G."/>
        </authorList>
    </citation>
    <scope>NUCLEOTIDE SEQUENCE [LARGE SCALE GENOMIC DNA]</scope>
    <source>
        <strain evidence="3 4">NGTWSNA01</strain>
    </source>
</reference>
<evidence type="ECO:0000313" key="4">
    <source>
        <dbReference type="Proteomes" id="UP001060504"/>
    </source>
</evidence>
<dbReference type="PANTHER" id="PTHR33797:SF2">
    <property type="entry name" value="ORGANIC HYDROPEROXIDE RESISTANCE PROTEIN-LIKE"/>
    <property type="match status" value="1"/>
</dbReference>
<dbReference type="Gene3D" id="2.20.25.10">
    <property type="match status" value="1"/>
</dbReference>
<organism evidence="3 4">
    <name type="scientific">Mycolicibacterium cyprinidarum</name>
    <dbReference type="NCBI Taxonomy" id="2860311"/>
    <lineage>
        <taxon>Bacteria</taxon>
        <taxon>Bacillati</taxon>
        <taxon>Actinomycetota</taxon>
        <taxon>Actinomycetes</taxon>
        <taxon>Mycobacteriales</taxon>
        <taxon>Mycobacteriaceae</taxon>
        <taxon>Mycolicibacterium</taxon>
    </lineage>
</organism>